<dbReference type="SMART" id="SM00848">
    <property type="entry name" value="Inhibitor_I29"/>
    <property type="match status" value="1"/>
</dbReference>
<accession>A0A2P6VJS3</accession>
<dbReference type="SUPFAM" id="SSF54001">
    <property type="entry name" value="Cysteine proteinases"/>
    <property type="match status" value="1"/>
</dbReference>
<dbReference type="CDD" id="cd02248">
    <property type="entry name" value="Peptidase_C1A"/>
    <property type="match status" value="1"/>
</dbReference>
<dbReference type="PROSITE" id="PS00139">
    <property type="entry name" value="THIOL_PROTEASE_CYS"/>
    <property type="match status" value="1"/>
</dbReference>
<dbReference type="InterPro" id="IPR038765">
    <property type="entry name" value="Papain-like_cys_pep_sf"/>
</dbReference>
<evidence type="ECO:0000256" key="2">
    <source>
        <dbReference type="ARBA" id="ARBA00023157"/>
    </source>
</evidence>
<dbReference type="Pfam" id="PF00112">
    <property type="entry name" value="Peptidase_C1"/>
    <property type="match status" value="1"/>
</dbReference>
<dbReference type="EMBL" id="LHPF02000005">
    <property type="protein sequence ID" value="PSC74345.1"/>
    <property type="molecule type" value="Genomic_DNA"/>
</dbReference>
<sequence length="520" mass="55869">MPGTLFNPESRAQAVQAAKFVSSLTVAQREGVFSSWKRQHGRQYAAGSPEHAQRFAAFQANLAEVARWNQRNDVSFWKGLNNYSDMTWAEFSSTVLMRNFPRGPPPGRAAARHRPGRRLAQAGVPVAFDWRARGKVPAVRYQGNCGSCWAFAAVSALEIKAAIDNTSLPTPDFSEQQVLDCAAPHGCLGGQPEDAFEYISEFFVSPEAALPYTATDNQTCPVWARGVGAVPKGSLTVEPSPGYTRLEPTADAVMIGLATMGPVVVAFAVDEDFMLYAGGIYPGTSCGNKLNHAMVIVGYSAAAGLPSGQSYYTFRNSWGQEWGESGYARVRIAPDGIGTCGMYSDLLLQPLRSARWTEWGRRPAAATLRPPSARVWTSPPSAAADDGGGQTTRRGEWTENALLGRQQAHGTLVWVGAGNGDDVAIQLIVDSLRSGDKDRFLGWGGLRGLASEFPFMLKTHELAAALQRYGEQQVAAGAASQAWRGFAEASRDRIFGALTGPKSKEIKAGAKRAAVAEGLM</sequence>
<keyword evidence="2" id="KW-1015">Disulfide bond</keyword>
<comment type="caution">
    <text evidence="6">The sequence shown here is derived from an EMBL/GenBank/DDBJ whole genome shotgun (WGS) entry which is preliminary data.</text>
</comment>
<evidence type="ECO:0000256" key="1">
    <source>
        <dbReference type="ARBA" id="ARBA00008455"/>
    </source>
</evidence>
<evidence type="ECO:0000259" key="5">
    <source>
        <dbReference type="SMART" id="SM00848"/>
    </source>
</evidence>
<dbReference type="InterPro" id="IPR039417">
    <property type="entry name" value="Peptidase_C1A_papain-like"/>
</dbReference>
<dbReference type="Pfam" id="PF08246">
    <property type="entry name" value="Inhibitor_I29"/>
    <property type="match status" value="1"/>
</dbReference>
<dbReference type="InterPro" id="IPR013201">
    <property type="entry name" value="Prot_inhib_I29"/>
</dbReference>
<evidence type="ECO:0000256" key="3">
    <source>
        <dbReference type="SAM" id="MobiDB-lite"/>
    </source>
</evidence>
<reference evidence="6 7" key="1">
    <citation type="journal article" date="2018" name="Plant J.">
        <title>Genome sequences of Chlorella sorokiniana UTEX 1602 and Micractinium conductrix SAG 241.80: implications to maltose excretion by a green alga.</title>
        <authorList>
            <person name="Arriola M.B."/>
            <person name="Velmurugan N."/>
            <person name="Zhang Y."/>
            <person name="Plunkett M.H."/>
            <person name="Hondzo H."/>
            <person name="Barney B.M."/>
        </authorList>
    </citation>
    <scope>NUCLEOTIDE SEQUENCE [LARGE SCALE GENOMIC DNA]</scope>
    <source>
        <strain evidence="6 7">SAG 241.80</strain>
    </source>
</reference>
<comment type="similarity">
    <text evidence="1">Belongs to the peptidase C1 family.</text>
</comment>
<feature type="domain" description="Peptidase C1A papain C-terminal" evidence="4">
    <location>
        <begin position="124"/>
        <end position="351"/>
    </location>
</feature>
<dbReference type="Proteomes" id="UP000239649">
    <property type="component" value="Unassembled WGS sequence"/>
</dbReference>
<dbReference type="GO" id="GO:0008234">
    <property type="term" value="F:cysteine-type peptidase activity"/>
    <property type="evidence" value="ECO:0007669"/>
    <property type="project" value="InterPro"/>
</dbReference>
<feature type="domain" description="Cathepsin propeptide inhibitor" evidence="5">
    <location>
        <begin position="33"/>
        <end position="91"/>
    </location>
</feature>
<dbReference type="PANTHER" id="PTHR12411">
    <property type="entry name" value="CYSTEINE PROTEASE FAMILY C1-RELATED"/>
    <property type="match status" value="1"/>
</dbReference>
<dbReference type="Gene3D" id="3.90.70.10">
    <property type="entry name" value="Cysteine proteinases"/>
    <property type="match status" value="1"/>
</dbReference>
<dbReference type="STRING" id="554055.A0A2P6VJS3"/>
<proteinExistence type="inferred from homology"/>
<dbReference type="GO" id="GO:0006508">
    <property type="term" value="P:proteolysis"/>
    <property type="evidence" value="ECO:0007669"/>
    <property type="project" value="UniProtKB-KW"/>
</dbReference>
<gene>
    <name evidence="6" type="ORF">C2E20_2587</name>
</gene>
<dbReference type="AlphaFoldDB" id="A0A2P6VJS3"/>
<organism evidence="6 7">
    <name type="scientific">Micractinium conductrix</name>
    <dbReference type="NCBI Taxonomy" id="554055"/>
    <lineage>
        <taxon>Eukaryota</taxon>
        <taxon>Viridiplantae</taxon>
        <taxon>Chlorophyta</taxon>
        <taxon>core chlorophytes</taxon>
        <taxon>Trebouxiophyceae</taxon>
        <taxon>Chlorellales</taxon>
        <taxon>Chlorellaceae</taxon>
        <taxon>Chlorella clade</taxon>
        <taxon>Micractinium</taxon>
    </lineage>
</organism>
<dbReference type="PROSITE" id="PS00639">
    <property type="entry name" value="THIOL_PROTEASE_HIS"/>
    <property type="match status" value="1"/>
</dbReference>
<evidence type="ECO:0000313" key="6">
    <source>
        <dbReference type="EMBL" id="PSC74345.1"/>
    </source>
</evidence>
<feature type="region of interest" description="Disordered" evidence="3">
    <location>
        <begin position="370"/>
        <end position="394"/>
    </location>
</feature>
<name>A0A2P6VJS3_9CHLO</name>
<dbReference type="PRINTS" id="PR00705">
    <property type="entry name" value="PAPAIN"/>
</dbReference>
<dbReference type="InterPro" id="IPR025660">
    <property type="entry name" value="Pept_his_AS"/>
</dbReference>
<dbReference type="InterPro" id="IPR000169">
    <property type="entry name" value="Pept_cys_AS"/>
</dbReference>
<dbReference type="SMART" id="SM00645">
    <property type="entry name" value="Pept_C1"/>
    <property type="match status" value="1"/>
</dbReference>
<evidence type="ECO:0000259" key="4">
    <source>
        <dbReference type="SMART" id="SM00645"/>
    </source>
</evidence>
<protein>
    <submittedName>
        <fullName evidence="6">Thiol protease aleurain-like</fullName>
    </submittedName>
</protein>
<evidence type="ECO:0000313" key="7">
    <source>
        <dbReference type="Proteomes" id="UP000239649"/>
    </source>
</evidence>
<dbReference type="InterPro" id="IPR013128">
    <property type="entry name" value="Peptidase_C1A"/>
</dbReference>
<dbReference type="InterPro" id="IPR000668">
    <property type="entry name" value="Peptidase_C1A_C"/>
</dbReference>
<keyword evidence="7" id="KW-1185">Reference proteome</keyword>
<dbReference type="OrthoDB" id="513248at2759"/>